<protein>
    <submittedName>
        <fullName evidence="11">Lysosomal aspartic protease</fullName>
    </submittedName>
</protein>
<keyword evidence="5 8" id="KW-1015">Disulfide bond</keyword>
<dbReference type="FunFam" id="2.40.70.10:FF:000149">
    <property type="entry name" value="Uncharacterized protein"/>
    <property type="match status" value="1"/>
</dbReference>
<dbReference type="Pfam" id="PF00026">
    <property type="entry name" value="Asp"/>
    <property type="match status" value="1"/>
</dbReference>
<evidence type="ECO:0000256" key="4">
    <source>
        <dbReference type="ARBA" id="ARBA00022801"/>
    </source>
</evidence>
<feature type="domain" description="Peptidase A1" evidence="10">
    <location>
        <begin position="62"/>
        <end position="376"/>
    </location>
</feature>
<evidence type="ECO:0000256" key="9">
    <source>
        <dbReference type="RuleBase" id="RU000454"/>
    </source>
</evidence>
<feature type="disulfide bond" evidence="8">
    <location>
        <begin position="299"/>
        <end position="336"/>
    </location>
</feature>
<keyword evidence="12" id="KW-1185">Reference proteome</keyword>
<proteinExistence type="inferred from homology"/>
<evidence type="ECO:0000256" key="8">
    <source>
        <dbReference type="PIRSR" id="PIRSR601461-2"/>
    </source>
</evidence>
<comment type="similarity">
    <text evidence="1 9">Belongs to the peptidase A1 family.</text>
</comment>
<dbReference type="PANTHER" id="PTHR47966">
    <property type="entry name" value="BETA-SITE APP-CLEAVING ENZYME, ISOFORM A-RELATED"/>
    <property type="match status" value="1"/>
</dbReference>
<keyword evidence="6" id="KW-0325">Glycoprotein</keyword>
<dbReference type="EMBL" id="JWZT01002340">
    <property type="protein sequence ID" value="KII69610.1"/>
    <property type="molecule type" value="Genomic_DNA"/>
</dbReference>
<sequence>MILALIYFFIVKISQNRLQKQTHQVSLSKILYHDPNVLTKKRLNFASSDGVEVLQNFLDTQYYGIINLGNPSQEFLVVFDTGSANLWVPSKRCSLFSFSCQVHNKYDFQKSRSYKENGTEFEIMYASGAVSGLLSTDNLGMGGLAIEDQTFGEATSLSFLPFITARFDGILGLGFPSISVKSVLPPFFNAVNQGLIDPIFSFYLDRNTSDTNGGELMFGGVNPLHFRGNFYETPVVSETYWVVEAKSMGFGDAVICGQDCKVVVDSGTSLIIGPQEVVDVIHSKMGAIVSRGGMVTVNCSDIDKLPTLFLTFSNFRLSVSPKDYVVKISMFGYEFCSSGFQGIDLKTDKFKWILGDNFMGAYYTKFDIDKKIVGFAELKTD</sequence>
<comment type="caution">
    <text evidence="11">The sequence shown here is derived from an EMBL/GenBank/DDBJ whole genome shotgun (WGS) entry which is preliminary data.</text>
</comment>
<evidence type="ECO:0000313" key="11">
    <source>
        <dbReference type="EMBL" id="KII69610.1"/>
    </source>
</evidence>
<evidence type="ECO:0000256" key="7">
    <source>
        <dbReference type="PIRSR" id="PIRSR601461-1"/>
    </source>
</evidence>
<evidence type="ECO:0000256" key="2">
    <source>
        <dbReference type="ARBA" id="ARBA00022670"/>
    </source>
</evidence>
<name>A0A0C2MZU2_THEKT</name>
<dbReference type="MEROPS" id="A01.A90"/>
<dbReference type="Gene3D" id="2.40.70.10">
    <property type="entry name" value="Acid Proteases"/>
    <property type="match status" value="2"/>
</dbReference>
<evidence type="ECO:0000256" key="3">
    <source>
        <dbReference type="ARBA" id="ARBA00022750"/>
    </source>
</evidence>
<dbReference type="OrthoDB" id="771136at2759"/>
<reference evidence="11 12" key="1">
    <citation type="journal article" date="2014" name="Genome Biol. Evol.">
        <title>The genome of the myxosporean Thelohanellus kitauei shows adaptations to nutrient acquisition within its fish host.</title>
        <authorList>
            <person name="Yang Y."/>
            <person name="Xiong J."/>
            <person name="Zhou Z."/>
            <person name="Huo F."/>
            <person name="Miao W."/>
            <person name="Ran C."/>
            <person name="Liu Y."/>
            <person name="Zhang J."/>
            <person name="Feng J."/>
            <person name="Wang M."/>
            <person name="Wang M."/>
            <person name="Wang L."/>
            <person name="Yao B."/>
        </authorList>
    </citation>
    <scope>NUCLEOTIDE SEQUENCE [LARGE SCALE GENOMIC DNA]</scope>
    <source>
        <strain evidence="11">Wuqing</strain>
    </source>
</reference>
<evidence type="ECO:0000256" key="5">
    <source>
        <dbReference type="ARBA" id="ARBA00023157"/>
    </source>
</evidence>
<dbReference type="InterPro" id="IPR033121">
    <property type="entry name" value="PEPTIDASE_A1"/>
</dbReference>
<dbReference type="PRINTS" id="PR00792">
    <property type="entry name" value="PEPSIN"/>
</dbReference>
<dbReference type="InterPro" id="IPR021109">
    <property type="entry name" value="Peptidase_aspartic_dom_sf"/>
</dbReference>
<dbReference type="PROSITE" id="PS00141">
    <property type="entry name" value="ASP_PROTEASE"/>
    <property type="match status" value="2"/>
</dbReference>
<organism evidence="11 12">
    <name type="scientific">Thelohanellus kitauei</name>
    <name type="common">Myxosporean</name>
    <dbReference type="NCBI Taxonomy" id="669202"/>
    <lineage>
        <taxon>Eukaryota</taxon>
        <taxon>Metazoa</taxon>
        <taxon>Cnidaria</taxon>
        <taxon>Myxozoa</taxon>
        <taxon>Myxosporea</taxon>
        <taxon>Bivalvulida</taxon>
        <taxon>Platysporina</taxon>
        <taxon>Myxobolidae</taxon>
        <taxon>Thelohanellus</taxon>
    </lineage>
</organism>
<keyword evidence="2 9" id="KW-0645">Protease</keyword>
<gene>
    <name evidence="11" type="ORF">RF11_10197</name>
</gene>
<evidence type="ECO:0000256" key="6">
    <source>
        <dbReference type="ARBA" id="ARBA00023180"/>
    </source>
</evidence>
<dbReference type="PROSITE" id="PS51767">
    <property type="entry name" value="PEPTIDASE_A1"/>
    <property type="match status" value="1"/>
</dbReference>
<dbReference type="Proteomes" id="UP000031668">
    <property type="component" value="Unassembled WGS sequence"/>
</dbReference>
<dbReference type="GO" id="GO:0006508">
    <property type="term" value="P:proteolysis"/>
    <property type="evidence" value="ECO:0007669"/>
    <property type="project" value="UniProtKB-KW"/>
</dbReference>
<feature type="disulfide bond" evidence="8">
    <location>
        <begin position="93"/>
        <end position="100"/>
    </location>
</feature>
<accession>A0A0C2MZU2</accession>
<dbReference type="InterPro" id="IPR001461">
    <property type="entry name" value="Aspartic_peptidase_A1"/>
</dbReference>
<dbReference type="FunFam" id="2.40.70.10:FF:000002">
    <property type="entry name" value="Vacuolar aspartic proteinase"/>
    <property type="match status" value="1"/>
</dbReference>
<dbReference type="Gene3D" id="2.60.40.1960">
    <property type="match status" value="1"/>
</dbReference>
<dbReference type="AlphaFoldDB" id="A0A0C2MZU2"/>
<keyword evidence="4 9" id="KW-0378">Hydrolase</keyword>
<feature type="active site" evidence="7">
    <location>
        <position position="265"/>
    </location>
</feature>
<dbReference type="PANTHER" id="PTHR47966:SF51">
    <property type="entry name" value="BETA-SITE APP-CLEAVING ENZYME, ISOFORM A-RELATED"/>
    <property type="match status" value="1"/>
</dbReference>
<evidence type="ECO:0000259" key="10">
    <source>
        <dbReference type="PROSITE" id="PS51767"/>
    </source>
</evidence>
<dbReference type="InterPro" id="IPR001969">
    <property type="entry name" value="Aspartic_peptidase_AS"/>
</dbReference>
<evidence type="ECO:0000256" key="1">
    <source>
        <dbReference type="ARBA" id="ARBA00007447"/>
    </source>
</evidence>
<dbReference type="SUPFAM" id="SSF50630">
    <property type="entry name" value="Acid proteases"/>
    <property type="match status" value="1"/>
</dbReference>
<keyword evidence="3 9" id="KW-0064">Aspartyl protease</keyword>
<dbReference type="GO" id="GO:0004190">
    <property type="term" value="F:aspartic-type endopeptidase activity"/>
    <property type="evidence" value="ECO:0007669"/>
    <property type="project" value="UniProtKB-KW"/>
</dbReference>
<dbReference type="OMA" id="TEDHIID"/>
<evidence type="ECO:0000313" key="12">
    <source>
        <dbReference type="Proteomes" id="UP000031668"/>
    </source>
</evidence>
<feature type="active site" evidence="7">
    <location>
        <position position="80"/>
    </location>
</feature>